<feature type="transmembrane region" description="Helical" evidence="2">
    <location>
        <begin position="7"/>
        <end position="28"/>
    </location>
</feature>
<keyword evidence="1" id="KW-0175">Coiled coil</keyword>
<dbReference type="KEGG" id="uam:UABAM_01433"/>
<feature type="domain" description="Mce/MlaD" evidence="3">
    <location>
        <begin position="42"/>
        <end position="114"/>
    </location>
</feature>
<dbReference type="Proteomes" id="UP000326354">
    <property type="component" value="Chromosome"/>
</dbReference>
<dbReference type="PANTHER" id="PTHR33371">
    <property type="entry name" value="INTERMEMBRANE PHOSPHOLIPID TRANSPORT SYSTEM BINDING PROTEIN MLAD-RELATED"/>
    <property type="match status" value="1"/>
</dbReference>
<dbReference type="Pfam" id="PF02470">
    <property type="entry name" value="MlaD"/>
    <property type="match status" value="1"/>
</dbReference>
<reference evidence="4 5" key="1">
    <citation type="submission" date="2019-08" db="EMBL/GenBank/DDBJ databases">
        <title>Complete genome sequence of Candidatus Uab amorphum.</title>
        <authorList>
            <person name="Shiratori T."/>
            <person name="Suzuki S."/>
            <person name="Kakizawa Y."/>
            <person name="Ishida K."/>
        </authorList>
    </citation>
    <scope>NUCLEOTIDE SEQUENCE [LARGE SCALE GENOMIC DNA]</scope>
    <source>
        <strain evidence="4 5">SRT547</strain>
    </source>
</reference>
<protein>
    <submittedName>
        <fullName evidence="4">ABC transporter substrate-binding protein</fullName>
    </submittedName>
</protein>
<evidence type="ECO:0000256" key="1">
    <source>
        <dbReference type="SAM" id="Coils"/>
    </source>
</evidence>
<keyword evidence="2" id="KW-1133">Transmembrane helix</keyword>
<name>A0A5S9IJN3_UABAM</name>
<keyword evidence="2" id="KW-0812">Transmembrane</keyword>
<evidence type="ECO:0000256" key="2">
    <source>
        <dbReference type="SAM" id="Phobius"/>
    </source>
</evidence>
<keyword evidence="5" id="KW-1185">Reference proteome</keyword>
<dbReference type="InterPro" id="IPR052336">
    <property type="entry name" value="MlaD_Phospholipid_Transporter"/>
</dbReference>
<evidence type="ECO:0000313" key="5">
    <source>
        <dbReference type="Proteomes" id="UP000326354"/>
    </source>
</evidence>
<dbReference type="RefSeq" id="WP_151967301.1">
    <property type="nucleotide sequence ID" value="NZ_AP019860.1"/>
</dbReference>
<gene>
    <name evidence="4" type="ORF">UABAM_01433</name>
</gene>
<dbReference type="EMBL" id="AP019860">
    <property type="protein sequence ID" value="BBM83083.1"/>
    <property type="molecule type" value="Genomic_DNA"/>
</dbReference>
<dbReference type="AlphaFoldDB" id="A0A5S9IJN3"/>
<keyword evidence="2" id="KW-0472">Membrane</keyword>
<dbReference type="PANTHER" id="PTHR33371:SF4">
    <property type="entry name" value="INTERMEMBRANE PHOSPHOLIPID TRANSPORT SYSTEM BINDING PROTEIN MLAD"/>
    <property type="match status" value="1"/>
</dbReference>
<proteinExistence type="predicted"/>
<evidence type="ECO:0000259" key="3">
    <source>
        <dbReference type="Pfam" id="PF02470"/>
    </source>
</evidence>
<evidence type="ECO:0000313" key="4">
    <source>
        <dbReference type="EMBL" id="BBM83083.1"/>
    </source>
</evidence>
<organism evidence="4 5">
    <name type="scientific">Uabimicrobium amorphum</name>
    <dbReference type="NCBI Taxonomy" id="2596890"/>
    <lineage>
        <taxon>Bacteria</taxon>
        <taxon>Pseudomonadati</taxon>
        <taxon>Planctomycetota</taxon>
        <taxon>Candidatus Uabimicrobiia</taxon>
        <taxon>Candidatus Uabimicrobiales</taxon>
        <taxon>Candidatus Uabimicrobiaceae</taxon>
        <taxon>Candidatus Uabimicrobium</taxon>
    </lineage>
</organism>
<dbReference type="OrthoDB" id="260338at2"/>
<sequence>MSTTKRDFIVGIVFFVGFIVVGLFTIIIKDFTILQGRSAKMAIIFDRVDGLEVGHKVLASGMEVGTVSELKLQDDGRVKVDINLVEPLNLYDGYHIKVKDASALGGKLIDIDVGESSEEEELKPLVQFPAIAAKSEKVQELEGKAKHSILDNPEMDELISELKEVAKSLKSDGTIGLLIRERKIYDDISVAVKNLRDITESLKKAEGTLGRLLYDDKLYQRLDQISQDVAAITSRVRKGKGTIGRLIRDDELYSSIKNTMKNADKISQNMYELTERIQRGEGTIGKLFMDDKLYSELEKTLSDARTMINNVNNTVDGINNGKGTLGVLINDEQMAADLKNTIASLQKVATRLEKGEGTIGKLMADDALYTEIRQLIKSFSDSIEDAREQVPITTFTNILFRAF</sequence>
<feature type="coiled-coil region" evidence="1">
    <location>
        <begin position="294"/>
        <end position="355"/>
    </location>
</feature>
<dbReference type="InterPro" id="IPR003399">
    <property type="entry name" value="Mce/MlaD"/>
</dbReference>
<accession>A0A5S9IJN3</accession>